<sequence length="170" mass="17915">MTTEPFPVRWLETPEDHDYPAAADYLELVADRDTVDTLVELLRAAPVTHKKAKDLLRAAQLSLLPPDNPHVRRDLSKILTGKPLSPILVVRGDFAAGAPAQIADGYHRVCACYHTDENVPIPVKIAALLTPDAKVAVAAAKSASAANAPATGAAEPDPGKGSGGKSKSKK</sequence>
<evidence type="ECO:0000256" key="1">
    <source>
        <dbReference type="SAM" id="MobiDB-lite"/>
    </source>
</evidence>
<dbReference type="Proteomes" id="UP000431401">
    <property type="component" value="Unassembled WGS sequence"/>
</dbReference>
<comment type="caution">
    <text evidence="2">The sequence shown here is derived from an EMBL/GenBank/DDBJ whole genome shotgun (WGS) entry which is preliminary data.</text>
</comment>
<gene>
    <name evidence="2" type="ORF">NRB56_27050</name>
</gene>
<proteinExistence type="predicted"/>
<accession>A0A7K0DMZ4</accession>
<evidence type="ECO:0008006" key="4">
    <source>
        <dbReference type="Google" id="ProtNLM"/>
    </source>
</evidence>
<protein>
    <recommendedName>
        <fullName evidence="4">ParB/Sulfiredoxin domain-containing protein</fullName>
    </recommendedName>
</protein>
<reference evidence="2 3" key="1">
    <citation type="submission" date="2019-10" db="EMBL/GenBank/DDBJ databases">
        <title>Nocardia macrotermitis sp. nov. and Nocardia aurantia sp. nov., isolated from the gut of fungus growing-termite Macrotermes natalensis.</title>
        <authorList>
            <person name="Benndorf R."/>
            <person name="Schwitalla J."/>
            <person name="Martin K."/>
            <person name="De Beer W."/>
            <person name="Kaster A.-K."/>
            <person name="Vollmers J."/>
            <person name="Poulsen M."/>
            <person name="Beemelmanns C."/>
        </authorList>
    </citation>
    <scope>NUCLEOTIDE SEQUENCE [LARGE SCALE GENOMIC DNA]</scope>
    <source>
        <strain evidence="2 3">RB56</strain>
    </source>
</reference>
<evidence type="ECO:0000313" key="2">
    <source>
        <dbReference type="EMBL" id="MQY27123.1"/>
    </source>
</evidence>
<dbReference type="EMBL" id="WEGI01000005">
    <property type="protein sequence ID" value="MQY27123.1"/>
    <property type="molecule type" value="Genomic_DNA"/>
</dbReference>
<keyword evidence="3" id="KW-1185">Reference proteome</keyword>
<feature type="compositionally biased region" description="Low complexity" evidence="1">
    <location>
        <begin position="140"/>
        <end position="154"/>
    </location>
</feature>
<feature type="region of interest" description="Disordered" evidence="1">
    <location>
        <begin position="140"/>
        <end position="170"/>
    </location>
</feature>
<evidence type="ECO:0000313" key="3">
    <source>
        <dbReference type="Proteomes" id="UP000431401"/>
    </source>
</evidence>
<name>A0A7K0DMZ4_9NOCA</name>
<dbReference type="AlphaFoldDB" id="A0A7K0DMZ4"/>
<organism evidence="2 3">
    <name type="scientific">Nocardia aurantia</name>
    <dbReference type="NCBI Taxonomy" id="2585199"/>
    <lineage>
        <taxon>Bacteria</taxon>
        <taxon>Bacillati</taxon>
        <taxon>Actinomycetota</taxon>
        <taxon>Actinomycetes</taxon>
        <taxon>Mycobacteriales</taxon>
        <taxon>Nocardiaceae</taxon>
        <taxon>Nocardia</taxon>
    </lineage>
</organism>